<reference evidence="8" key="1">
    <citation type="journal article" date="2023" name="DNA Res.">
        <title>Chromosome-level genome assembly of Phrynocephalus forsythii using third-generation DNA sequencing and Hi-C analysis.</title>
        <authorList>
            <person name="Qi Y."/>
            <person name="Zhao W."/>
            <person name="Zhao Y."/>
            <person name="Niu C."/>
            <person name="Cao S."/>
            <person name="Zhang Y."/>
        </authorList>
    </citation>
    <scope>NUCLEOTIDE SEQUENCE</scope>
    <source>
        <tissue evidence="8">Muscle</tissue>
    </source>
</reference>
<dbReference type="OrthoDB" id="9937252at2759"/>
<accession>A0A9Q0YBF2</accession>
<keyword evidence="2" id="KW-0479">Metal-binding</keyword>
<keyword evidence="1" id="KW-0597">Phosphoprotein</keyword>
<evidence type="ECO:0000259" key="7">
    <source>
        <dbReference type="PROSITE" id="PS51905"/>
    </source>
</evidence>
<organism evidence="8 9">
    <name type="scientific">Phrynocephalus forsythii</name>
    <dbReference type="NCBI Taxonomy" id="171643"/>
    <lineage>
        <taxon>Eukaryota</taxon>
        <taxon>Metazoa</taxon>
        <taxon>Chordata</taxon>
        <taxon>Craniata</taxon>
        <taxon>Vertebrata</taxon>
        <taxon>Euteleostomi</taxon>
        <taxon>Lepidosauria</taxon>
        <taxon>Squamata</taxon>
        <taxon>Bifurcata</taxon>
        <taxon>Unidentata</taxon>
        <taxon>Episquamata</taxon>
        <taxon>Toxicofera</taxon>
        <taxon>Iguania</taxon>
        <taxon>Acrodonta</taxon>
        <taxon>Agamidae</taxon>
        <taxon>Agaminae</taxon>
        <taxon>Phrynocephalus</taxon>
    </lineage>
</organism>
<evidence type="ECO:0000256" key="1">
    <source>
        <dbReference type="ARBA" id="ARBA00022553"/>
    </source>
</evidence>
<evidence type="ECO:0000313" key="8">
    <source>
        <dbReference type="EMBL" id="KAJ7345714.1"/>
    </source>
</evidence>
<dbReference type="GO" id="GO:0008270">
    <property type="term" value="F:zinc ion binding"/>
    <property type="evidence" value="ECO:0007669"/>
    <property type="project" value="UniProtKB-KW"/>
</dbReference>
<dbReference type="Proteomes" id="UP001142489">
    <property type="component" value="Unassembled WGS sequence"/>
</dbReference>
<dbReference type="PROSITE" id="PS51905">
    <property type="entry name" value="ZF_UBZ1"/>
    <property type="match status" value="1"/>
</dbReference>
<dbReference type="EMBL" id="JAPFRF010000001">
    <property type="protein sequence ID" value="KAJ7345714.1"/>
    <property type="molecule type" value="Genomic_DNA"/>
</dbReference>
<evidence type="ECO:0000256" key="2">
    <source>
        <dbReference type="ARBA" id="ARBA00022723"/>
    </source>
</evidence>
<sequence length="280" mass="31420">MKEEFHQIRTLTRAQTDQLSKFNLRREPVTEIPFSKPIQCTDEQADDLCNPWVKKDLTRGISHFASVTPKDTDQDEEENSVESLSQLNVKFPPTDNDAAFLQSTPDTPPIPCTMGTQTLLQDPQFKRDLGGQGESFSDVNCILFEDHETDPATSGVPNLAATSISKPSAHTNILIQNPLDRVLKAPFLNNYGTANFPKQDNPKIHFPSLAANERTVGTSQQPLWKKPYHTPDNDLLALASADSELDQPEICEFCQKVFPPSRTSMEDFLRHLNSHFNLKS</sequence>
<dbReference type="PANTHER" id="PTHR15249">
    <property type="entry name" value="TRAF FAMILY MEMBER-ASSOCIATED NF-KAPPA-B ACTIVATOR"/>
    <property type="match status" value="1"/>
</dbReference>
<dbReference type="InterPro" id="IPR041641">
    <property type="entry name" value="CALCOCO1/2_Zn_UBZ1"/>
</dbReference>
<dbReference type="GO" id="GO:0043124">
    <property type="term" value="P:negative regulation of canonical NF-kappaB signal transduction"/>
    <property type="evidence" value="ECO:0007669"/>
    <property type="project" value="InterPro"/>
</dbReference>
<dbReference type="PANTHER" id="PTHR15249:SF0">
    <property type="entry name" value="TRAF FAMILY MEMBER-ASSOCIATED NF-KAPPA-B ACTIVATOR"/>
    <property type="match status" value="1"/>
</dbReference>
<keyword evidence="5" id="KW-0175">Coiled coil</keyword>
<evidence type="ECO:0000256" key="4">
    <source>
        <dbReference type="ARBA" id="ARBA00022833"/>
    </source>
</evidence>
<evidence type="ECO:0000256" key="3">
    <source>
        <dbReference type="ARBA" id="ARBA00022771"/>
    </source>
</evidence>
<comment type="caution">
    <text evidence="8">The sequence shown here is derived from an EMBL/GenBank/DDBJ whole genome shotgun (WGS) entry which is preliminary data.</text>
</comment>
<dbReference type="Pfam" id="PF12845">
    <property type="entry name" value="TBD"/>
    <property type="match status" value="1"/>
</dbReference>
<protein>
    <recommendedName>
        <fullName evidence="7">UBZ1-type domain-containing protein</fullName>
    </recommendedName>
</protein>
<dbReference type="AlphaFoldDB" id="A0A9Q0YBF2"/>
<evidence type="ECO:0000256" key="5">
    <source>
        <dbReference type="ARBA" id="ARBA00023054"/>
    </source>
</evidence>
<evidence type="ECO:0000313" key="9">
    <source>
        <dbReference type="Proteomes" id="UP001142489"/>
    </source>
</evidence>
<name>A0A9Q0YBF2_9SAUR</name>
<proteinExistence type="predicted"/>
<gene>
    <name evidence="8" type="ORF">JRQ81_001664</name>
</gene>
<keyword evidence="4" id="KW-0862">Zinc</keyword>
<feature type="domain" description="UBZ1-type" evidence="7">
    <location>
        <begin position="248"/>
        <end position="275"/>
    </location>
</feature>
<evidence type="ECO:0000256" key="6">
    <source>
        <dbReference type="PROSITE-ProRule" id="PRU01253"/>
    </source>
</evidence>
<keyword evidence="3 6" id="KW-0863">Zinc-finger</keyword>
<dbReference type="InterPro" id="IPR039669">
    <property type="entry name" value="TANK"/>
</dbReference>
<keyword evidence="9" id="KW-1185">Reference proteome</keyword>
<dbReference type="InterPro" id="IPR024581">
    <property type="entry name" value="TBD"/>
</dbReference>